<feature type="compositionally biased region" description="Low complexity" evidence="1">
    <location>
        <begin position="263"/>
        <end position="294"/>
    </location>
</feature>
<protein>
    <submittedName>
        <fullName evidence="2">PhaM family polyhydroxyalkanoate granule multifunctional regulatory protein</fullName>
    </submittedName>
</protein>
<evidence type="ECO:0000313" key="2">
    <source>
        <dbReference type="EMBL" id="MFC0349816.1"/>
    </source>
</evidence>
<feature type="compositionally biased region" description="Polar residues" evidence="1">
    <location>
        <begin position="186"/>
        <end position="199"/>
    </location>
</feature>
<feature type="region of interest" description="Disordered" evidence="1">
    <location>
        <begin position="92"/>
        <end position="200"/>
    </location>
</feature>
<dbReference type="InterPro" id="IPR050026">
    <property type="entry name" value="PHA_gran_PhaM_N"/>
</dbReference>
<keyword evidence="3" id="KW-1185">Reference proteome</keyword>
<comment type="caution">
    <text evidence="2">The sequence shown here is derived from an EMBL/GenBank/DDBJ whole genome shotgun (WGS) entry which is preliminary data.</text>
</comment>
<feature type="compositionally biased region" description="Basic and acidic residues" evidence="1">
    <location>
        <begin position="220"/>
        <end position="230"/>
    </location>
</feature>
<organism evidence="2 3">
    <name type="scientific">Undibacterium danionis</name>
    <dbReference type="NCBI Taxonomy" id="1812100"/>
    <lineage>
        <taxon>Bacteria</taxon>
        <taxon>Pseudomonadati</taxon>
        <taxon>Pseudomonadota</taxon>
        <taxon>Betaproteobacteria</taxon>
        <taxon>Burkholderiales</taxon>
        <taxon>Oxalobacteraceae</taxon>
        <taxon>Undibacterium</taxon>
    </lineage>
</organism>
<feature type="compositionally biased region" description="Acidic residues" evidence="1">
    <location>
        <begin position="134"/>
        <end position="156"/>
    </location>
</feature>
<feature type="compositionally biased region" description="Polar residues" evidence="1">
    <location>
        <begin position="92"/>
        <end position="111"/>
    </location>
</feature>
<reference evidence="2 3" key="1">
    <citation type="submission" date="2024-09" db="EMBL/GenBank/DDBJ databases">
        <authorList>
            <person name="Sun Q."/>
            <person name="Mori K."/>
        </authorList>
    </citation>
    <scope>NUCLEOTIDE SEQUENCE [LARGE SCALE GENOMIC DNA]</scope>
    <source>
        <strain evidence="2 3">CCM 8677</strain>
    </source>
</reference>
<dbReference type="EMBL" id="JBHLXJ010000009">
    <property type="protein sequence ID" value="MFC0349816.1"/>
    <property type="molecule type" value="Genomic_DNA"/>
</dbReference>
<sequence length="309" mass="32934">MMQNPFQNHTAGNMGAMNDPLAFVKKLWGDMQLPGMVTPTLSIDELDKQIKDLKTVESWLTVNMNMLKGTIQALEVQRATIAALKSMGESFAQATSPDTDSTNKSAPTGFSSRWPMPETSAPKTAPRPAVPEPTLEDEMDEDDESDLGAPEEDAPVADEPILKAAAKSSAVSETEVAATQKKSDSTQDSASQSERSGFSNPAAWWTVLQDQFKQALSHAMQDEVAAKTAKDAAPSTKSSAKAVKASAKTAPRTKSKVVQATVKESSAGKSLKAKAAVKTTTVKTTSPSKSLPKSIQKTPLTSNRKPKLN</sequence>
<dbReference type="RefSeq" id="WP_390211614.1">
    <property type="nucleotide sequence ID" value="NZ_JBHLXJ010000009.1"/>
</dbReference>
<accession>A0ABV6IDC4</accession>
<name>A0ABV6IDC4_9BURK</name>
<feature type="compositionally biased region" description="Low complexity" evidence="1">
    <location>
        <begin position="231"/>
        <end position="250"/>
    </location>
</feature>
<proteinExistence type="predicted"/>
<evidence type="ECO:0000256" key="1">
    <source>
        <dbReference type="SAM" id="MobiDB-lite"/>
    </source>
</evidence>
<gene>
    <name evidence="2" type="ORF">ACFFJH_08355</name>
</gene>
<dbReference type="Proteomes" id="UP001589844">
    <property type="component" value="Unassembled WGS sequence"/>
</dbReference>
<dbReference type="NCBIfam" id="NF043076">
    <property type="entry name" value="PHA_gran_PhaM"/>
    <property type="match status" value="1"/>
</dbReference>
<feature type="region of interest" description="Disordered" evidence="1">
    <location>
        <begin position="216"/>
        <end position="309"/>
    </location>
</feature>
<evidence type="ECO:0000313" key="3">
    <source>
        <dbReference type="Proteomes" id="UP001589844"/>
    </source>
</evidence>